<evidence type="ECO:0000313" key="2">
    <source>
        <dbReference type="Proteomes" id="UP000199701"/>
    </source>
</evidence>
<gene>
    <name evidence="1" type="ORF">SAMN05421659_103104</name>
</gene>
<organism evidence="1 2">
    <name type="scientific">[Clostridium] fimetarium</name>
    <dbReference type="NCBI Taxonomy" id="99656"/>
    <lineage>
        <taxon>Bacteria</taxon>
        <taxon>Bacillati</taxon>
        <taxon>Bacillota</taxon>
        <taxon>Clostridia</taxon>
        <taxon>Lachnospirales</taxon>
        <taxon>Lachnospiraceae</taxon>
    </lineage>
</organism>
<dbReference type="STRING" id="99656.SAMN05421659_103104"/>
<accession>A0A1I0NGY6</accession>
<dbReference type="Proteomes" id="UP000199701">
    <property type="component" value="Unassembled WGS sequence"/>
</dbReference>
<proteinExistence type="predicted"/>
<dbReference type="AlphaFoldDB" id="A0A1I0NGY6"/>
<dbReference type="OrthoDB" id="1928027at2"/>
<protein>
    <submittedName>
        <fullName evidence="1">Uncharacterized protein</fullName>
    </submittedName>
</protein>
<sequence>MSLAFISETVTAVKNMPQFSKEVQKFVVEFSFKTKDKDLTNKLMDELTVPDSDFEMIKMKYQTMYDKKPKWVGQIENLLVALEMYRVEEEKAINRLSDVLKGYGIDVTPEEIRKTDTQELKERVKKEILL</sequence>
<dbReference type="EMBL" id="FOJI01000003">
    <property type="protein sequence ID" value="SEW00742.1"/>
    <property type="molecule type" value="Genomic_DNA"/>
</dbReference>
<name>A0A1I0NGY6_9FIRM</name>
<dbReference type="RefSeq" id="WP_092451204.1">
    <property type="nucleotide sequence ID" value="NZ_FOJI01000003.1"/>
</dbReference>
<evidence type="ECO:0000313" key="1">
    <source>
        <dbReference type="EMBL" id="SEW00742.1"/>
    </source>
</evidence>
<keyword evidence="2" id="KW-1185">Reference proteome</keyword>
<reference evidence="1 2" key="1">
    <citation type="submission" date="2016-10" db="EMBL/GenBank/DDBJ databases">
        <authorList>
            <person name="de Groot N.N."/>
        </authorList>
    </citation>
    <scope>NUCLEOTIDE SEQUENCE [LARGE SCALE GENOMIC DNA]</scope>
    <source>
        <strain evidence="1 2">DSM 9179</strain>
    </source>
</reference>